<reference evidence="7" key="1">
    <citation type="submission" date="2025-08" db="UniProtKB">
        <authorList>
            <consortium name="RefSeq"/>
        </authorList>
    </citation>
    <scope>IDENTIFICATION</scope>
    <source>
        <tissue evidence="7">Blood</tissue>
    </source>
</reference>
<feature type="region of interest" description="Disordered" evidence="5">
    <location>
        <begin position="944"/>
        <end position="978"/>
    </location>
</feature>
<feature type="compositionally biased region" description="Acidic residues" evidence="5">
    <location>
        <begin position="434"/>
        <end position="449"/>
    </location>
</feature>
<proteinExistence type="inferred from homology"/>
<feature type="compositionally biased region" description="Basic and acidic residues" evidence="5">
    <location>
        <begin position="1"/>
        <end position="13"/>
    </location>
</feature>
<feature type="region of interest" description="Disordered" evidence="5">
    <location>
        <begin position="600"/>
        <end position="720"/>
    </location>
</feature>
<feature type="region of interest" description="Disordered" evidence="5">
    <location>
        <begin position="1"/>
        <end position="20"/>
    </location>
</feature>
<dbReference type="PANTHER" id="PTHR14024:SF11">
    <property type="entry name" value="PERILIPIN-3"/>
    <property type="match status" value="1"/>
</dbReference>
<feature type="compositionally biased region" description="Acidic residues" evidence="5">
    <location>
        <begin position="1013"/>
        <end position="1025"/>
    </location>
</feature>
<evidence type="ECO:0000256" key="3">
    <source>
        <dbReference type="ARBA" id="ARBA00022677"/>
    </source>
</evidence>
<keyword evidence="3" id="KW-0551">Lipid droplet</keyword>
<accession>A0ABM3YNF6</accession>
<feature type="compositionally biased region" description="Pro residues" evidence="5">
    <location>
        <begin position="383"/>
        <end position="410"/>
    </location>
</feature>
<feature type="compositionally biased region" description="Pro residues" evidence="5">
    <location>
        <begin position="417"/>
        <end position="433"/>
    </location>
</feature>
<feature type="region of interest" description="Disordered" evidence="5">
    <location>
        <begin position="364"/>
        <end position="475"/>
    </location>
</feature>
<feature type="compositionally biased region" description="Basic and acidic residues" evidence="5">
    <location>
        <begin position="1263"/>
        <end position="1299"/>
    </location>
</feature>
<feature type="region of interest" description="Disordered" evidence="5">
    <location>
        <begin position="1326"/>
        <end position="1347"/>
    </location>
</feature>
<feature type="compositionally biased region" description="Pro residues" evidence="5">
    <location>
        <begin position="690"/>
        <end position="712"/>
    </location>
</feature>
<comment type="subcellular location">
    <subcellularLocation>
        <location evidence="1">Lipid droplet</location>
    </subcellularLocation>
</comment>
<dbReference type="RefSeq" id="XP_060537640.1">
    <property type="nucleotide sequence ID" value="XM_060681657.1"/>
</dbReference>
<evidence type="ECO:0000256" key="4">
    <source>
        <dbReference type="SAM" id="Coils"/>
    </source>
</evidence>
<feature type="region of interest" description="Disordered" evidence="5">
    <location>
        <begin position="1198"/>
        <end position="1311"/>
    </location>
</feature>
<dbReference type="PANTHER" id="PTHR14024">
    <property type="entry name" value="PERILIPIN"/>
    <property type="match status" value="1"/>
</dbReference>
<feature type="compositionally biased region" description="Pro residues" evidence="5">
    <location>
        <begin position="603"/>
        <end position="621"/>
    </location>
</feature>
<sequence length="1376" mass="154801">MDPNREQFGDRDAQSISDDNQSLQDLNYIIDQLEREEMEALSLDIMSSPDEELKVEWEVSRTPSPDITIVPEVSSRPYLVETDLNLSVDSVSSPPPPSLDSFFPCSLIEDSAFSIEKVLGPTTANILAEAEAEASKYANGLQNLEIEWSEDTNEPHRILTCQICQLFVRTVDRLLDKSEQLMDHYLPLTEEEIASLKKAVEEMDDSSTDHEMQVCFARISNLSGKLRQRAYMMALSKLRLARKNTEENLAQLQQTIDLIGQVQHVDAMDYQKSFEKLTEISIQWTQRNSLPQQSVCLQTESFSPGSSIDEIGPRVAQSSDNEDLGVSISISSKVEEKQEIPIEGEIAEMVSTFSTEIHYREEIEVVPSKEVTPPPDVSSEKLPSPPAEVEPEAPPSPPAEVEPEVPPGPPEEVEPEVPSPPEEVEPEVPPGPPEEVEPEEPSPPEEVEPEVPPSPPEEVEPEVPSPPEEVEPEVPPVLQKKLSQKFHQVLQKRLSQKFHQVLQKRLSQRYQVLQKRLSQKLHQVLQKRLSQKLHQVLQKKLSQKFHQVLQKKLSQKFHQVLQKRLSQRYQVLQKRLSQRFHQVLQKRLSQKLHQVLQKRFEPEAPPSPPEEVEPEVPPSPPEEIEPEVPRLPEEVEPEAPPSPPEEIEPEVPPSPPEVEPEVPPSPPREVEPEVLPSPPAEVVPEVLPSPKLPTPPPEVEPKKPPTPPPEVTTPPKSVSLTPVEKVHRDVAHITLTTPGCDEDDTLLVRMARSEEDFASEVETKTLEMSRSLTSNLKNTYESLLTNLKDLPSNLQNKLYQTCRDMSELHSTFASAHCFSDLSSGLLNKSFAIMAEAQGSMDELMEFALQSPKALLWLKDYLPPILTKKRETQVEAAESKDEAKGEVPPYDMRDTESNILKIQKAYEPRECYNDTLFVKKEEAAAAEVVPPSSLRESEDILKIQEAYDPQGCKEDVTPSRGEKEEEEEEEGPSPRKEGSKNWGILKLLVTYVPKISTIHALLEKKNIQSSGQKEEEEVPAQEEEEALPSRDDILKLLQAYDPKGCEESFNEMEVSDPDQREFLPPSRADILKLLKAYEPQECLDDTLPSKEEKVEMEVSRISIKEAPSIKKVEVPPPVQKEVVIPLPIQKEEVIPPPVQVKVVIPPPIQKEEVIPPPVQVEVVIPPPIQKEEVIPPPVQVEEVPPSTQVEEVLSSIQMEEIPSSIQVEEDVPPPVQEEMSPPTSRSELEVPSTKSQLISSMDNILKLEANKSNNNNEVPPSTTEEEKQPLPEKPKNLLDIQKAYEPKECEDGSSIRRQVDEASSSAPGDQVDILKIQRAYDLKECEEMTPYREAEEESSTAASQTSGGQGWSIFKLVQSYLPKSLREDPSKKEEEDK</sequence>
<feature type="region of interest" description="Disordered" evidence="5">
    <location>
        <begin position="871"/>
        <end position="893"/>
    </location>
</feature>
<dbReference type="InterPro" id="IPR004279">
    <property type="entry name" value="Perilipin"/>
</dbReference>
<feature type="compositionally biased region" description="Polar residues" evidence="5">
    <location>
        <begin position="1249"/>
        <end position="1261"/>
    </location>
</feature>
<dbReference type="Proteomes" id="UP001652622">
    <property type="component" value="Unplaced"/>
</dbReference>
<keyword evidence="4" id="KW-0175">Coiled coil</keyword>
<keyword evidence="6" id="KW-1185">Reference proteome</keyword>
<feature type="coiled-coil region" evidence="4">
    <location>
        <begin position="235"/>
        <end position="262"/>
    </location>
</feature>
<dbReference type="Gene3D" id="1.20.120.340">
    <property type="entry name" value="Flagellar protein FliS"/>
    <property type="match status" value="2"/>
</dbReference>
<dbReference type="Gene3D" id="3.30.720.170">
    <property type="entry name" value="Perilipin, alpha-beta domain"/>
    <property type="match status" value="1"/>
</dbReference>
<gene>
    <name evidence="7" type="primary">LOC117668664</name>
</gene>
<evidence type="ECO:0000256" key="2">
    <source>
        <dbReference type="ARBA" id="ARBA00006311"/>
    </source>
</evidence>
<feature type="compositionally biased region" description="Pro residues" evidence="5">
    <location>
        <begin position="638"/>
        <end position="667"/>
    </location>
</feature>
<evidence type="ECO:0000313" key="7">
    <source>
        <dbReference type="RefSeq" id="XP_060537640.1"/>
    </source>
</evidence>
<feature type="compositionally biased region" description="Polar residues" evidence="5">
    <location>
        <begin position="1231"/>
        <end position="1241"/>
    </location>
</feature>
<name>A0ABM3YNF6_PANGU</name>
<feature type="region of interest" description="Disordered" evidence="5">
    <location>
        <begin position="1003"/>
        <end position="1029"/>
    </location>
</feature>
<comment type="similarity">
    <text evidence="2">Belongs to the perilipin family.</text>
</comment>
<protein>
    <submittedName>
        <fullName evidence="7">Titin-like isoform X1</fullName>
    </submittedName>
</protein>
<dbReference type="SUPFAM" id="SSF109775">
    <property type="entry name" value="Mannose-6-phosphate receptor binding protein 1 (Tip47), C-terminal domain"/>
    <property type="match status" value="2"/>
</dbReference>
<dbReference type="Pfam" id="PF03036">
    <property type="entry name" value="Perilipin"/>
    <property type="match status" value="2"/>
</dbReference>
<feature type="compositionally biased region" description="Basic and acidic residues" evidence="5">
    <location>
        <begin position="950"/>
        <end position="962"/>
    </location>
</feature>
<evidence type="ECO:0000313" key="6">
    <source>
        <dbReference type="Proteomes" id="UP001652622"/>
    </source>
</evidence>
<dbReference type="GeneID" id="117668664"/>
<evidence type="ECO:0000256" key="5">
    <source>
        <dbReference type="SAM" id="MobiDB-lite"/>
    </source>
</evidence>
<evidence type="ECO:0000256" key="1">
    <source>
        <dbReference type="ARBA" id="ARBA00004502"/>
    </source>
</evidence>
<organism evidence="6 7">
    <name type="scientific">Pantherophis guttatus</name>
    <name type="common">Corn snake</name>
    <name type="synonym">Elaphe guttata</name>
    <dbReference type="NCBI Taxonomy" id="94885"/>
    <lineage>
        <taxon>Eukaryota</taxon>
        <taxon>Metazoa</taxon>
        <taxon>Chordata</taxon>
        <taxon>Craniata</taxon>
        <taxon>Vertebrata</taxon>
        <taxon>Euteleostomi</taxon>
        <taxon>Lepidosauria</taxon>
        <taxon>Squamata</taxon>
        <taxon>Bifurcata</taxon>
        <taxon>Unidentata</taxon>
        <taxon>Episquamata</taxon>
        <taxon>Toxicofera</taxon>
        <taxon>Serpentes</taxon>
        <taxon>Colubroidea</taxon>
        <taxon>Colubridae</taxon>
        <taxon>Colubrinae</taxon>
        <taxon>Pantherophis</taxon>
    </lineage>
</organism>